<proteinExistence type="predicted"/>
<sequence>MLPRCEERKRKEEAMRKVTKREKRGVTTSFSWKPGSLQRLIYPSFLRWMRESVGSRRKTLWPLNSFSSPAWMGNDF</sequence>
<dbReference type="EMBL" id="BPLR01015374">
    <property type="protein sequence ID" value="GIY75659.1"/>
    <property type="molecule type" value="Genomic_DNA"/>
</dbReference>
<dbReference type="Proteomes" id="UP001054945">
    <property type="component" value="Unassembled WGS sequence"/>
</dbReference>
<evidence type="ECO:0000256" key="1">
    <source>
        <dbReference type="SAM" id="MobiDB-lite"/>
    </source>
</evidence>
<evidence type="ECO:0000313" key="3">
    <source>
        <dbReference type="Proteomes" id="UP001054945"/>
    </source>
</evidence>
<feature type="compositionally biased region" description="Basic and acidic residues" evidence="1">
    <location>
        <begin position="1"/>
        <end position="16"/>
    </location>
</feature>
<dbReference type="AlphaFoldDB" id="A0AAV4W170"/>
<name>A0AAV4W170_CAEEX</name>
<comment type="caution">
    <text evidence="2">The sequence shown here is derived from an EMBL/GenBank/DDBJ whole genome shotgun (WGS) entry which is preliminary data.</text>
</comment>
<organism evidence="2 3">
    <name type="scientific">Caerostris extrusa</name>
    <name type="common">Bark spider</name>
    <name type="synonym">Caerostris bankana</name>
    <dbReference type="NCBI Taxonomy" id="172846"/>
    <lineage>
        <taxon>Eukaryota</taxon>
        <taxon>Metazoa</taxon>
        <taxon>Ecdysozoa</taxon>
        <taxon>Arthropoda</taxon>
        <taxon>Chelicerata</taxon>
        <taxon>Arachnida</taxon>
        <taxon>Araneae</taxon>
        <taxon>Araneomorphae</taxon>
        <taxon>Entelegynae</taxon>
        <taxon>Araneoidea</taxon>
        <taxon>Araneidae</taxon>
        <taxon>Caerostris</taxon>
    </lineage>
</organism>
<evidence type="ECO:0000313" key="2">
    <source>
        <dbReference type="EMBL" id="GIY75659.1"/>
    </source>
</evidence>
<accession>A0AAV4W170</accession>
<reference evidence="2 3" key="1">
    <citation type="submission" date="2021-06" db="EMBL/GenBank/DDBJ databases">
        <title>Caerostris extrusa draft genome.</title>
        <authorList>
            <person name="Kono N."/>
            <person name="Arakawa K."/>
        </authorList>
    </citation>
    <scope>NUCLEOTIDE SEQUENCE [LARGE SCALE GENOMIC DNA]</scope>
</reference>
<keyword evidence="3" id="KW-1185">Reference proteome</keyword>
<feature type="region of interest" description="Disordered" evidence="1">
    <location>
        <begin position="1"/>
        <end position="20"/>
    </location>
</feature>
<protein>
    <submittedName>
        <fullName evidence="2">Uncharacterized protein</fullName>
    </submittedName>
</protein>
<gene>
    <name evidence="2" type="ORF">CEXT_18291</name>
</gene>